<evidence type="ECO:0000313" key="2">
    <source>
        <dbReference type="EMBL" id="KAF4380856.1"/>
    </source>
</evidence>
<reference evidence="1 3" key="1">
    <citation type="journal article" date="2020" name="bioRxiv">
        <title>Sequence and annotation of 42 cannabis genomes reveals extensive copy number variation in cannabinoid synthesis and pathogen resistance genes.</title>
        <authorList>
            <person name="Mckernan K.J."/>
            <person name="Helbert Y."/>
            <person name="Kane L.T."/>
            <person name="Ebling H."/>
            <person name="Zhang L."/>
            <person name="Liu B."/>
            <person name="Eaton Z."/>
            <person name="Mclaughlin S."/>
            <person name="Kingan S."/>
            <person name="Baybayan P."/>
            <person name="Concepcion G."/>
            <person name="Jordan M."/>
            <person name="Riva A."/>
            <person name="Barbazuk W."/>
            <person name="Harkins T."/>
        </authorList>
    </citation>
    <scope>NUCLEOTIDE SEQUENCE [LARGE SCALE GENOMIC DNA]</scope>
    <source>
        <strain evidence="3">cv. Jamaican Lion 4</strain>
        <strain evidence="1">Father</strain>
        <tissue evidence="1">Leaf</tissue>
    </source>
</reference>
<protein>
    <submittedName>
        <fullName evidence="1">Uncharacterized protein</fullName>
    </submittedName>
</protein>
<comment type="caution">
    <text evidence="1">The sequence shown here is derived from an EMBL/GenBank/DDBJ whole genome shotgun (WGS) entry which is preliminary data.</text>
</comment>
<dbReference type="EMBL" id="JAATIQ010000329">
    <property type="protein sequence ID" value="KAF4361518.1"/>
    <property type="molecule type" value="Genomic_DNA"/>
</dbReference>
<evidence type="ECO:0000313" key="1">
    <source>
        <dbReference type="EMBL" id="KAF4361518.1"/>
    </source>
</evidence>
<dbReference type="AlphaFoldDB" id="A0A7J6ESZ6"/>
<gene>
    <name evidence="2" type="ORF">G4B88_010786</name>
    <name evidence="1" type="ORF">G4B88_011770</name>
</gene>
<proteinExistence type="predicted"/>
<keyword evidence="3" id="KW-1185">Reference proteome</keyword>
<sequence>VWRSDRPRSVEDLYRWGSKMVGLELVSGHS</sequence>
<accession>A0A7J6ESZ6</accession>
<feature type="non-terminal residue" evidence="1">
    <location>
        <position position="30"/>
    </location>
</feature>
<dbReference type="EMBL" id="JAATIQ010000116">
    <property type="protein sequence ID" value="KAF4380856.1"/>
    <property type="molecule type" value="Genomic_DNA"/>
</dbReference>
<evidence type="ECO:0000313" key="3">
    <source>
        <dbReference type="Proteomes" id="UP000583929"/>
    </source>
</evidence>
<organism evidence="1 3">
    <name type="scientific">Cannabis sativa</name>
    <name type="common">Hemp</name>
    <name type="synonym">Marijuana</name>
    <dbReference type="NCBI Taxonomy" id="3483"/>
    <lineage>
        <taxon>Eukaryota</taxon>
        <taxon>Viridiplantae</taxon>
        <taxon>Streptophyta</taxon>
        <taxon>Embryophyta</taxon>
        <taxon>Tracheophyta</taxon>
        <taxon>Spermatophyta</taxon>
        <taxon>Magnoliopsida</taxon>
        <taxon>eudicotyledons</taxon>
        <taxon>Gunneridae</taxon>
        <taxon>Pentapetalae</taxon>
        <taxon>rosids</taxon>
        <taxon>fabids</taxon>
        <taxon>Rosales</taxon>
        <taxon>Cannabaceae</taxon>
        <taxon>Cannabis</taxon>
    </lineage>
</organism>
<dbReference type="Proteomes" id="UP000583929">
    <property type="component" value="Unassembled WGS sequence"/>
</dbReference>
<name>A0A7J6ESZ6_CANSA</name>